<dbReference type="InterPro" id="IPR044079">
    <property type="entry name" value="Ubl_TBCE"/>
</dbReference>
<organism evidence="3 4">
    <name type="scientific">Polarella glacialis</name>
    <name type="common">Dinoflagellate</name>
    <dbReference type="NCBI Taxonomy" id="89957"/>
    <lineage>
        <taxon>Eukaryota</taxon>
        <taxon>Sar</taxon>
        <taxon>Alveolata</taxon>
        <taxon>Dinophyceae</taxon>
        <taxon>Suessiales</taxon>
        <taxon>Suessiaceae</taxon>
        <taxon>Polarella</taxon>
    </lineage>
</organism>
<gene>
    <name evidence="3" type="ORF">PGLA1383_LOCUS46078</name>
</gene>
<dbReference type="Gene3D" id="3.80.10.10">
    <property type="entry name" value="Ribonuclease Inhibitor"/>
    <property type="match status" value="2"/>
</dbReference>
<comment type="caution">
    <text evidence="3">The sequence shown here is derived from an EMBL/GenBank/DDBJ whole genome shotgun (WGS) entry which is preliminary data.</text>
</comment>
<dbReference type="SUPFAM" id="SSF54236">
    <property type="entry name" value="Ubiquitin-like"/>
    <property type="match status" value="1"/>
</dbReference>
<dbReference type="PANTHER" id="PTHR18849">
    <property type="entry name" value="LEUCINE RICH REPEAT PROTEIN"/>
    <property type="match status" value="1"/>
</dbReference>
<evidence type="ECO:0008006" key="5">
    <source>
        <dbReference type="Google" id="ProtNLM"/>
    </source>
</evidence>
<dbReference type="CDD" id="cd17044">
    <property type="entry name" value="Ubl_TBCE"/>
    <property type="match status" value="1"/>
</dbReference>
<sequence>MAPAFRSVPSVPVEFESYADCPAPQMHDDKEEAGIHFLDFFSQDPRIQFRDVWKPAAKKMCRKEEVDKVEFTDSKGRTKSMAVELLGRYDIEKRQGRLEGFVELSLAEAQVETRYTDELWTGDWSLPNLKSLWLDKTLITDWEEVFSICELCPCLEWLSLSRTRMKPLPPTGTPLPSPLNMPPYDYLTMGMVITPYVCKIKTLVLNGTMMSWNEILALDALGRFPFLENLHLAQNLLTEGMPADMGKEIGVKDDSQKRPFPRLRSLVLDGNGITDWTVLTRAINSFPFLEALHLNENRLGESLEGLAAAASDQTPRRLTALFLNENKLATWKAIGALAGFALLELKVQRSPMTEGSTSLASPMLLRQIIIALMPDLMRLNASEVTCKERTASERYFMSISQQEGSALVNGLAEGCHVPGHVERLRKIHGDVVSSDVTEQAQASRSALSNTLVEVTLRPVATSICEKPNQRKKVPHTMTVGELKRLAQLLFKQVPLDRIKLTLVDGGAFALPLEEESRELGFYGIGDGAEVRVDDSGDLLPESVAKK</sequence>
<dbReference type="SUPFAM" id="SSF52047">
    <property type="entry name" value="RNI-like"/>
    <property type="match status" value="1"/>
</dbReference>
<dbReference type="AlphaFoldDB" id="A0A813GRL6"/>
<dbReference type="EMBL" id="CAJNNV010029680">
    <property type="protein sequence ID" value="CAE8629651.1"/>
    <property type="molecule type" value="Genomic_DNA"/>
</dbReference>
<protein>
    <recommendedName>
        <fullName evidence="5">Tubulin-folding cofactor E</fullName>
    </recommendedName>
</protein>
<reference evidence="3" key="1">
    <citation type="submission" date="2021-02" db="EMBL/GenBank/DDBJ databases">
        <authorList>
            <person name="Dougan E. K."/>
            <person name="Rhodes N."/>
            <person name="Thang M."/>
            <person name="Chan C."/>
        </authorList>
    </citation>
    <scope>NUCLEOTIDE SEQUENCE</scope>
</reference>
<name>A0A813GRL6_POLGL</name>
<dbReference type="PANTHER" id="PTHR18849:SF0">
    <property type="entry name" value="CILIA- AND FLAGELLA-ASSOCIATED PROTEIN 410-RELATED"/>
    <property type="match status" value="1"/>
</dbReference>
<dbReference type="OrthoDB" id="444925at2759"/>
<keyword evidence="2" id="KW-0677">Repeat</keyword>
<evidence type="ECO:0000313" key="4">
    <source>
        <dbReference type="Proteomes" id="UP000654075"/>
    </source>
</evidence>
<dbReference type="Gene3D" id="3.10.20.90">
    <property type="entry name" value="Phosphatidylinositol 3-kinase Catalytic Subunit, Chain A, domain 1"/>
    <property type="match status" value="1"/>
</dbReference>
<accession>A0A813GRL6</accession>
<keyword evidence="4" id="KW-1185">Reference proteome</keyword>
<dbReference type="Proteomes" id="UP000654075">
    <property type="component" value="Unassembled WGS sequence"/>
</dbReference>
<evidence type="ECO:0000256" key="2">
    <source>
        <dbReference type="ARBA" id="ARBA00022737"/>
    </source>
</evidence>
<dbReference type="InterPro" id="IPR029071">
    <property type="entry name" value="Ubiquitin-like_domsf"/>
</dbReference>
<keyword evidence="1" id="KW-0433">Leucine-rich repeat</keyword>
<evidence type="ECO:0000313" key="3">
    <source>
        <dbReference type="EMBL" id="CAE8629651.1"/>
    </source>
</evidence>
<proteinExistence type="predicted"/>
<evidence type="ECO:0000256" key="1">
    <source>
        <dbReference type="ARBA" id="ARBA00022614"/>
    </source>
</evidence>
<dbReference type="InterPro" id="IPR032675">
    <property type="entry name" value="LRR_dom_sf"/>
</dbReference>